<dbReference type="Proteomes" id="UP000015354">
    <property type="component" value="Unassembled WGS sequence"/>
</dbReference>
<dbReference type="GO" id="GO:0005739">
    <property type="term" value="C:mitochondrion"/>
    <property type="evidence" value="ECO:0007669"/>
    <property type="project" value="UniProtKB-SubCell"/>
</dbReference>
<dbReference type="GO" id="GO:0004526">
    <property type="term" value="F:ribonuclease P activity"/>
    <property type="evidence" value="ECO:0007669"/>
    <property type="project" value="TreeGrafter"/>
</dbReference>
<feature type="domain" description="PRORP" evidence="8">
    <location>
        <begin position="393"/>
        <end position="536"/>
    </location>
</feature>
<evidence type="ECO:0000256" key="7">
    <source>
        <dbReference type="ARBA" id="ARBA00023128"/>
    </source>
</evidence>
<dbReference type="AlphaFoldDB" id="S9V4J5"/>
<dbReference type="InterPro" id="IPR031595">
    <property type="entry name" value="PRORP_C"/>
</dbReference>
<keyword evidence="5" id="KW-0862">Zinc</keyword>
<dbReference type="Gene3D" id="3.40.50.11980">
    <property type="match status" value="1"/>
</dbReference>
<keyword evidence="7" id="KW-0496">Mitochondrion</keyword>
<evidence type="ECO:0000313" key="9">
    <source>
        <dbReference type="EMBL" id="EPY21826.1"/>
    </source>
</evidence>
<proteinExistence type="inferred from homology"/>
<keyword evidence="4" id="KW-0378">Hydrolase</keyword>
<dbReference type="Pfam" id="PF16953">
    <property type="entry name" value="PRORP"/>
    <property type="match status" value="1"/>
</dbReference>
<evidence type="ECO:0000256" key="1">
    <source>
        <dbReference type="ARBA" id="ARBA00004173"/>
    </source>
</evidence>
<dbReference type="PANTHER" id="PTHR13547">
    <property type="match status" value="1"/>
</dbReference>
<dbReference type="PANTHER" id="PTHR13547:SF1">
    <property type="entry name" value="MITOCHONDRIAL RIBONUCLEASE P CATALYTIC SUBUNIT"/>
    <property type="match status" value="1"/>
</dbReference>
<dbReference type="EMBL" id="ATMH01008468">
    <property type="protein sequence ID" value="EPY21826.1"/>
    <property type="molecule type" value="Genomic_DNA"/>
</dbReference>
<evidence type="ECO:0000256" key="6">
    <source>
        <dbReference type="ARBA" id="ARBA00022946"/>
    </source>
</evidence>
<evidence type="ECO:0000313" key="10">
    <source>
        <dbReference type="Proteomes" id="UP000015354"/>
    </source>
</evidence>
<evidence type="ECO:0000256" key="2">
    <source>
        <dbReference type="ARBA" id="ARBA00007626"/>
    </source>
</evidence>
<comment type="subcellular location">
    <subcellularLocation>
        <location evidence="1">Mitochondrion</location>
    </subcellularLocation>
</comment>
<accession>S9V4J5</accession>
<dbReference type="GO" id="GO:0046872">
    <property type="term" value="F:metal ion binding"/>
    <property type="evidence" value="ECO:0007669"/>
    <property type="project" value="UniProtKB-KW"/>
</dbReference>
<evidence type="ECO:0000256" key="5">
    <source>
        <dbReference type="ARBA" id="ARBA00022833"/>
    </source>
</evidence>
<dbReference type="OrthoDB" id="46913at2759"/>
<evidence type="ECO:0000259" key="8">
    <source>
        <dbReference type="Pfam" id="PF16953"/>
    </source>
</evidence>
<protein>
    <recommendedName>
        <fullName evidence="8">PRORP domain-containing protein</fullName>
    </recommendedName>
</protein>
<keyword evidence="10" id="KW-1185">Reference proteome</keyword>
<organism evidence="9 10">
    <name type="scientific">Strigomonas culicis</name>
    <dbReference type="NCBI Taxonomy" id="28005"/>
    <lineage>
        <taxon>Eukaryota</taxon>
        <taxon>Discoba</taxon>
        <taxon>Euglenozoa</taxon>
        <taxon>Kinetoplastea</taxon>
        <taxon>Metakinetoplastina</taxon>
        <taxon>Trypanosomatida</taxon>
        <taxon>Trypanosomatidae</taxon>
        <taxon>Strigomonadinae</taxon>
        <taxon>Strigomonas</taxon>
    </lineage>
</organism>
<comment type="similarity">
    <text evidence="2">Belongs to the PPR family. P subfamily.</text>
</comment>
<dbReference type="GO" id="GO:0001682">
    <property type="term" value="P:tRNA 5'-leader removal"/>
    <property type="evidence" value="ECO:0007669"/>
    <property type="project" value="TreeGrafter"/>
</dbReference>
<name>S9V4J5_9TRYP</name>
<comment type="caution">
    <text evidence="9">The sequence shown here is derived from an EMBL/GenBank/DDBJ whole genome shotgun (WGS) entry which is preliminary data.</text>
</comment>
<sequence length="581" mass="65733">MSDADGEGPPRWKKKVELNAAIDVGLSSVAAVRELVEKNNAQTKLKKRLKVTEFISETLMELAKGAARSKNTDDTFRFLNEMVLVKKLYTPRSAILSKILYAWKEKDLVNAAARLVRQTVEYKSLLGDDMSTFFDESYVTVSLRVLTAASPVDTALIQKMLSYLPASAYKRRLFNPLFKYALSCNDVDFAFTFFRVACQNKVELWDEEYHLLLQLLVRVKADAARVTPYVVQLLEEMALHHPVTGRGNVRLLGELLGGTNAQVDSGGMCGACGQAIQSFDLSGDDRGVLLDDIVEKLVKPRVSGRSNYEPELEVGEAEKEKRWGSFEHFKNTLSALRYDAVVDGANVGYYGLNNWYSEAKAALLRAQGVDVATVPLHKRTHVPFPVDVPPKFRIVDSLVKTLVAQGRRPLVVFHQRHIANASDDNLVCLQQWLEQNIIVGSPAFLNDDYCWLYACLARPGSYIVTNDQMRDHHFSMLSRRFFLRWRQRHRITYKALFQKSTSVALLHVRPPRAYSVWTQRAPDSVATHWHIPFLDSVDVLDQATNRVYASDKDVDLSKDGDDECSGWFCTVLTKQTEEERA</sequence>
<reference evidence="9 10" key="1">
    <citation type="journal article" date="2013" name="PLoS ONE">
        <title>Predicting the Proteins of Angomonas deanei, Strigomonas culicis and Their Respective Endosymbionts Reveals New Aspects of the Trypanosomatidae Family.</title>
        <authorList>
            <person name="Motta M.C."/>
            <person name="Martins A.C."/>
            <person name="de Souza S.S."/>
            <person name="Catta-Preta C.M."/>
            <person name="Silva R."/>
            <person name="Klein C.C."/>
            <person name="de Almeida L.G."/>
            <person name="de Lima Cunha O."/>
            <person name="Ciapina L.P."/>
            <person name="Brocchi M."/>
            <person name="Colabardini A.C."/>
            <person name="de Araujo Lima B."/>
            <person name="Machado C.R."/>
            <person name="de Almeida Soares C.M."/>
            <person name="Probst C.M."/>
            <person name="de Menezes C.B."/>
            <person name="Thompson C.E."/>
            <person name="Bartholomeu D.C."/>
            <person name="Gradia D.F."/>
            <person name="Pavoni D.P."/>
            <person name="Grisard E.C."/>
            <person name="Fantinatti-Garboggini F."/>
            <person name="Marchini F.K."/>
            <person name="Rodrigues-Luiz G.F."/>
            <person name="Wagner G."/>
            <person name="Goldman G.H."/>
            <person name="Fietto J.L."/>
            <person name="Elias M.C."/>
            <person name="Goldman M.H."/>
            <person name="Sagot M.F."/>
            <person name="Pereira M."/>
            <person name="Stoco P.H."/>
            <person name="de Mendonca-Neto R.P."/>
            <person name="Teixeira S.M."/>
            <person name="Maciel T.E."/>
            <person name="de Oliveira Mendes T.A."/>
            <person name="Urmenyi T.P."/>
            <person name="de Souza W."/>
            <person name="Schenkman S."/>
            <person name="de Vasconcelos A.T."/>
        </authorList>
    </citation>
    <scope>NUCLEOTIDE SEQUENCE [LARGE SCALE GENOMIC DNA]</scope>
</reference>
<evidence type="ECO:0000256" key="4">
    <source>
        <dbReference type="ARBA" id="ARBA00022801"/>
    </source>
</evidence>
<keyword evidence="3" id="KW-0479">Metal-binding</keyword>
<keyword evidence="6" id="KW-0809">Transit peptide</keyword>
<evidence type="ECO:0000256" key="3">
    <source>
        <dbReference type="ARBA" id="ARBA00022723"/>
    </source>
</evidence>
<gene>
    <name evidence="9" type="ORF">STCU_08468</name>
</gene>